<dbReference type="SUPFAM" id="SSF51569">
    <property type="entry name" value="Aldolase"/>
    <property type="match status" value="1"/>
</dbReference>
<accession>A0A810KUA7</accession>
<dbReference type="EMBL" id="AP023354">
    <property type="protein sequence ID" value="BCJ26750.1"/>
    <property type="molecule type" value="Genomic_DNA"/>
</dbReference>
<dbReference type="RefSeq" id="WP_030448370.1">
    <property type="nucleotide sequence ID" value="NZ_AP023354.1"/>
</dbReference>
<dbReference type="Pfam" id="PF06187">
    <property type="entry name" value="DUF993"/>
    <property type="match status" value="1"/>
</dbReference>
<evidence type="ECO:0000313" key="2">
    <source>
        <dbReference type="Proteomes" id="UP000680750"/>
    </source>
</evidence>
<dbReference type="InterPro" id="IPR009334">
    <property type="entry name" value="DUF993"/>
</dbReference>
<keyword evidence="2" id="KW-1185">Reference proteome</keyword>
<organism evidence="1 2">
    <name type="scientific">Actinocatenispora sera</name>
    <dbReference type="NCBI Taxonomy" id="390989"/>
    <lineage>
        <taxon>Bacteria</taxon>
        <taxon>Bacillati</taxon>
        <taxon>Actinomycetota</taxon>
        <taxon>Actinomycetes</taxon>
        <taxon>Micromonosporales</taxon>
        <taxon>Micromonosporaceae</taxon>
        <taxon>Actinocatenispora</taxon>
    </lineage>
</organism>
<protein>
    <recommendedName>
        <fullName evidence="3">Dihydrodipicolinate synthase family protein</fullName>
    </recommendedName>
</protein>
<dbReference type="Proteomes" id="UP000680750">
    <property type="component" value="Chromosome"/>
</dbReference>
<gene>
    <name evidence="1" type="ORF">Asera_08580</name>
</gene>
<sequence length="383" mass="41077">MSDLVLPTMDGQLATYRLRDPVRWPAIERPATSRVAYAAAHVVADPLADNTPGAAAAVDWDATIAYRRHLWSLGLGVADAMDTAQRGMGLDWSATRELIRRSADAARDVAGPAVLGCGAGTDHLGDVTAVDEVIAGYEEQIGTVEDAGATVILMCSRQLARLARGPEDYARVYGRLLDQVRRPVILHWLGEMFDPALAGYWGSTDLAVATKSFLDIISAHSSTVDGVKVSLLDAEHEVALRSALPAGVRLYTGDDFNYPSLIASGSDALLGIFDAIAPAAAAALHALDAGDRDRYDEILAPTVPLSRHVFGTPTYHYKTGIVFLAWLNGHQDAFTMVDGRQSARSLVHLAEMFRLADAAGLLRDTDLAVRRMRALLAVHGIEA</sequence>
<name>A0A810KUA7_9ACTN</name>
<dbReference type="InterPro" id="IPR013785">
    <property type="entry name" value="Aldolase_TIM"/>
</dbReference>
<evidence type="ECO:0008006" key="3">
    <source>
        <dbReference type="Google" id="ProtNLM"/>
    </source>
</evidence>
<proteinExistence type="predicted"/>
<dbReference type="KEGG" id="aser:Asera_08580"/>
<dbReference type="OrthoDB" id="9805272at2"/>
<evidence type="ECO:0000313" key="1">
    <source>
        <dbReference type="EMBL" id="BCJ26750.1"/>
    </source>
</evidence>
<reference evidence="1" key="1">
    <citation type="submission" date="2020-08" db="EMBL/GenBank/DDBJ databases">
        <title>Whole genome shotgun sequence of Actinocatenispora sera NBRC 101916.</title>
        <authorList>
            <person name="Komaki H."/>
            <person name="Tamura T."/>
        </authorList>
    </citation>
    <scope>NUCLEOTIDE SEQUENCE</scope>
    <source>
        <strain evidence="1">NBRC 101916</strain>
    </source>
</reference>
<dbReference type="AlphaFoldDB" id="A0A810KUA7"/>
<dbReference type="Gene3D" id="3.20.20.70">
    <property type="entry name" value="Aldolase class I"/>
    <property type="match status" value="1"/>
</dbReference>